<dbReference type="AlphaFoldDB" id="A0A7Y6M765"/>
<reference evidence="1 2" key="1">
    <citation type="submission" date="2020-06" db="EMBL/GenBank/DDBJ databases">
        <title>Nonomuraea sp. SMC257, a novel actinomycete isolated from soil.</title>
        <authorList>
            <person name="Chanama M."/>
        </authorList>
    </citation>
    <scope>NUCLEOTIDE SEQUENCE [LARGE SCALE GENOMIC DNA]</scope>
    <source>
        <strain evidence="1 2">SMC257</strain>
    </source>
</reference>
<proteinExistence type="predicted"/>
<dbReference type="RefSeq" id="WP_175593479.1">
    <property type="nucleotide sequence ID" value="NZ_JABWGN010000013.1"/>
</dbReference>
<organism evidence="1 2">
    <name type="scientific">Nonomuraea montanisoli</name>
    <dbReference type="NCBI Taxonomy" id="2741721"/>
    <lineage>
        <taxon>Bacteria</taxon>
        <taxon>Bacillati</taxon>
        <taxon>Actinomycetota</taxon>
        <taxon>Actinomycetes</taxon>
        <taxon>Streptosporangiales</taxon>
        <taxon>Streptosporangiaceae</taxon>
        <taxon>Nonomuraea</taxon>
    </lineage>
</organism>
<evidence type="ECO:0000313" key="1">
    <source>
        <dbReference type="EMBL" id="NUW36034.1"/>
    </source>
</evidence>
<sequence>MRLDDLSPETLAGGGQDLSAFALEVLRAEGRGKIEVSLPEAGTLAETPRNVQIANTEIDLARGTLRSLRGAVRDALEMQERHRLSTAERTDFATLVGALRGMLEGLFRQPLRFPGEERAGATTPNVKQTVTRVRGTLTGLRSPWARGLAADIDQEIKIIEPGGSVIGIDLTR</sequence>
<protein>
    <submittedName>
        <fullName evidence="1">Uncharacterized protein</fullName>
    </submittedName>
</protein>
<keyword evidence="2" id="KW-1185">Reference proteome</keyword>
<gene>
    <name evidence="1" type="ORF">HTZ77_32135</name>
</gene>
<dbReference type="Proteomes" id="UP000586042">
    <property type="component" value="Unassembled WGS sequence"/>
</dbReference>
<comment type="caution">
    <text evidence="1">The sequence shown here is derived from an EMBL/GenBank/DDBJ whole genome shotgun (WGS) entry which is preliminary data.</text>
</comment>
<name>A0A7Y6M765_9ACTN</name>
<evidence type="ECO:0000313" key="2">
    <source>
        <dbReference type="Proteomes" id="UP000586042"/>
    </source>
</evidence>
<accession>A0A7Y6M765</accession>
<dbReference type="EMBL" id="JABWGN010000013">
    <property type="protein sequence ID" value="NUW36034.1"/>
    <property type="molecule type" value="Genomic_DNA"/>
</dbReference>